<organism evidence="1 2">
    <name type="scientific">Allocatelliglobosispora scoriae</name>
    <dbReference type="NCBI Taxonomy" id="643052"/>
    <lineage>
        <taxon>Bacteria</taxon>
        <taxon>Bacillati</taxon>
        <taxon>Actinomycetota</taxon>
        <taxon>Actinomycetes</taxon>
        <taxon>Micromonosporales</taxon>
        <taxon>Micromonosporaceae</taxon>
        <taxon>Allocatelliglobosispora</taxon>
    </lineage>
</organism>
<sequence length="301" mass="32989">MAHPLSSDSDAEFTVTLGLGPFHDALREAIRRRGLPLDRLRDRLARRGIQVALSSLSGWQNGRSVPTGSRSVRAVAALEEILALPQASLSTLLATPPSALDEHRGPLGELLDSVPGSRSRDLDVLSHDQTLMIGASRHSEGLRSRSIVRARRDGVDRYVARSFGEPGQRPDEMSLPRALRNCRLGRFQQHPTHPVMIFELLFTQVLTAGATWVFEWETVAASDAECTDFAYAFRNRVDVCVLEVRFDPAALPAAPHAYTRPGLYGDRTRGGGLALSDYHALHLCVSDQDSGVAGIGWEWPP</sequence>
<comment type="caution">
    <text evidence="1">The sequence shown here is derived from an EMBL/GenBank/DDBJ whole genome shotgun (WGS) entry which is preliminary data.</text>
</comment>
<dbReference type="Proteomes" id="UP000587527">
    <property type="component" value="Unassembled WGS sequence"/>
</dbReference>
<reference evidence="1 2" key="1">
    <citation type="submission" date="2020-08" db="EMBL/GenBank/DDBJ databases">
        <title>Sequencing the genomes of 1000 actinobacteria strains.</title>
        <authorList>
            <person name="Klenk H.-P."/>
        </authorList>
    </citation>
    <scope>NUCLEOTIDE SEQUENCE [LARGE SCALE GENOMIC DNA]</scope>
    <source>
        <strain evidence="1 2">DSM 45362</strain>
    </source>
</reference>
<dbReference type="AlphaFoldDB" id="A0A841BLF4"/>
<dbReference type="EMBL" id="JACHMN010000002">
    <property type="protein sequence ID" value="MBB5868465.1"/>
    <property type="molecule type" value="Genomic_DNA"/>
</dbReference>
<keyword evidence="2" id="KW-1185">Reference proteome</keyword>
<dbReference type="RefSeq" id="WP_184834428.1">
    <property type="nucleotide sequence ID" value="NZ_JACHMN010000002.1"/>
</dbReference>
<proteinExistence type="predicted"/>
<gene>
    <name evidence="1" type="ORF">F4553_001844</name>
</gene>
<evidence type="ECO:0000313" key="2">
    <source>
        <dbReference type="Proteomes" id="UP000587527"/>
    </source>
</evidence>
<accession>A0A841BLF4</accession>
<name>A0A841BLF4_9ACTN</name>
<evidence type="ECO:0000313" key="1">
    <source>
        <dbReference type="EMBL" id="MBB5868465.1"/>
    </source>
</evidence>
<protein>
    <submittedName>
        <fullName evidence="1">Uncharacterized protein</fullName>
    </submittedName>
</protein>